<sequence length="68" mass="7475">MRPTAPFTGLIVLPQASNNRDWKRADRTGQNRDGGDEGHETGAAKELSNKDRGVALCFRTLDPLKARP</sequence>
<feature type="compositionally biased region" description="Basic and acidic residues" evidence="1">
    <location>
        <begin position="20"/>
        <end position="49"/>
    </location>
</feature>
<proteinExistence type="predicted"/>
<evidence type="ECO:0000256" key="1">
    <source>
        <dbReference type="SAM" id="MobiDB-lite"/>
    </source>
</evidence>
<protein>
    <submittedName>
        <fullName evidence="2">Uncharacterized protein</fullName>
    </submittedName>
</protein>
<organism evidence="2 3">
    <name type="scientific">Dendrobium thyrsiflorum</name>
    <name type="common">Pinecone-like raceme dendrobium</name>
    <name type="synonym">Orchid</name>
    <dbReference type="NCBI Taxonomy" id="117978"/>
    <lineage>
        <taxon>Eukaryota</taxon>
        <taxon>Viridiplantae</taxon>
        <taxon>Streptophyta</taxon>
        <taxon>Embryophyta</taxon>
        <taxon>Tracheophyta</taxon>
        <taxon>Spermatophyta</taxon>
        <taxon>Magnoliopsida</taxon>
        <taxon>Liliopsida</taxon>
        <taxon>Asparagales</taxon>
        <taxon>Orchidaceae</taxon>
        <taxon>Epidendroideae</taxon>
        <taxon>Malaxideae</taxon>
        <taxon>Dendrobiinae</taxon>
        <taxon>Dendrobium</taxon>
    </lineage>
</organism>
<evidence type="ECO:0000313" key="2">
    <source>
        <dbReference type="EMBL" id="KAL0921780.1"/>
    </source>
</evidence>
<accession>A0ABD0V9M1</accession>
<name>A0ABD0V9M1_DENTH</name>
<reference evidence="2 3" key="1">
    <citation type="journal article" date="2024" name="Plant Biotechnol. J.">
        <title>Dendrobium thyrsiflorum genome and its molecular insights into genes involved in important horticultural traits.</title>
        <authorList>
            <person name="Chen B."/>
            <person name="Wang J.Y."/>
            <person name="Zheng P.J."/>
            <person name="Li K.L."/>
            <person name="Liang Y.M."/>
            <person name="Chen X.F."/>
            <person name="Zhang C."/>
            <person name="Zhao X."/>
            <person name="He X."/>
            <person name="Zhang G.Q."/>
            <person name="Liu Z.J."/>
            <person name="Xu Q."/>
        </authorList>
    </citation>
    <scope>NUCLEOTIDE SEQUENCE [LARGE SCALE GENOMIC DNA]</scope>
    <source>
        <strain evidence="2">GZMU011</strain>
    </source>
</reference>
<comment type="caution">
    <text evidence="2">The sequence shown here is derived from an EMBL/GenBank/DDBJ whole genome shotgun (WGS) entry which is preliminary data.</text>
</comment>
<evidence type="ECO:0000313" key="3">
    <source>
        <dbReference type="Proteomes" id="UP001552299"/>
    </source>
</evidence>
<dbReference type="Proteomes" id="UP001552299">
    <property type="component" value="Unassembled WGS sequence"/>
</dbReference>
<gene>
    <name evidence="2" type="ORF">M5K25_008888</name>
</gene>
<dbReference type="EMBL" id="JANQDX010000007">
    <property type="protein sequence ID" value="KAL0921780.1"/>
    <property type="molecule type" value="Genomic_DNA"/>
</dbReference>
<dbReference type="AlphaFoldDB" id="A0ABD0V9M1"/>
<feature type="region of interest" description="Disordered" evidence="1">
    <location>
        <begin position="1"/>
        <end position="49"/>
    </location>
</feature>
<keyword evidence="3" id="KW-1185">Reference proteome</keyword>